<dbReference type="SMART" id="SM00450">
    <property type="entry name" value="RHOD"/>
    <property type="match status" value="1"/>
</dbReference>
<proteinExistence type="predicted"/>
<evidence type="ECO:0000259" key="1">
    <source>
        <dbReference type="PROSITE" id="PS50206"/>
    </source>
</evidence>
<evidence type="ECO:0000313" key="3">
    <source>
        <dbReference type="Proteomes" id="UP000239002"/>
    </source>
</evidence>
<dbReference type="Gene3D" id="3.40.250.10">
    <property type="entry name" value="Rhodanese-like domain"/>
    <property type="match status" value="1"/>
</dbReference>
<sequence length="100" mass="10948">MFGLFKNKKKETIQKYLKEGAQLLDVRTASEFNGGHIEGSKNIPVQVIDQQMNALDKEKPLIVYCAMGGRSNIAAGKLKANGYKVVNAGGIGSMRKYLKS</sequence>
<accession>A0A2S6IJJ8</accession>
<keyword evidence="3" id="KW-1185">Reference proteome</keyword>
<name>A0A2S6IJJ8_9FLAO</name>
<dbReference type="SUPFAM" id="SSF52821">
    <property type="entry name" value="Rhodanese/Cell cycle control phosphatase"/>
    <property type="match status" value="1"/>
</dbReference>
<reference evidence="2 3" key="1">
    <citation type="submission" date="2018-02" db="EMBL/GenBank/DDBJ databases">
        <title>Genomic Encyclopedia of Archaeal and Bacterial Type Strains, Phase II (KMG-II): from individual species to whole genera.</title>
        <authorList>
            <person name="Goeker M."/>
        </authorList>
    </citation>
    <scope>NUCLEOTIDE SEQUENCE [LARGE SCALE GENOMIC DNA]</scope>
    <source>
        <strain evidence="2 3">DSM 16809</strain>
    </source>
</reference>
<dbReference type="OrthoDB" id="9800872at2"/>
<comment type="caution">
    <text evidence="2">The sequence shown here is derived from an EMBL/GenBank/DDBJ whole genome shotgun (WGS) entry which is preliminary data.</text>
</comment>
<dbReference type="InterPro" id="IPR036873">
    <property type="entry name" value="Rhodanese-like_dom_sf"/>
</dbReference>
<dbReference type="InterPro" id="IPR001763">
    <property type="entry name" value="Rhodanese-like_dom"/>
</dbReference>
<dbReference type="AlphaFoldDB" id="A0A2S6IJJ8"/>
<dbReference type="Pfam" id="PF00581">
    <property type="entry name" value="Rhodanese"/>
    <property type="match status" value="1"/>
</dbReference>
<dbReference type="PANTHER" id="PTHR43031:SF1">
    <property type="entry name" value="PYRIDINE NUCLEOTIDE-DISULPHIDE OXIDOREDUCTASE"/>
    <property type="match status" value="1"/>
</dbReference>
<keyword evidence="2" id="KW-0808">Transferase</keyword>
<dbReference type="InterPro" id="IPR050229">
    <property type="entry name" value="GlpE_sulfurtransferase"/>
</dbReference>
<dbReference type="Proteomes" id="UP000239002">
    <property type="component" value="Unassembled WGS sequence"/>
</dbReference>
<gene>
    <name evidence="2" type="ORF">LY01_02041</name>
</gene>
<dbReference type="RefSeq" id="WP_104515815.1">
    <property type="nucleotide sequence ID" value="NZ_MQVW01000004.1"/>
</dbReference>
<dbReference type="PANTHER" id="PTHR43031">
    <property type="entry name" value="FAD-DEPENDENT OXIDOREDUCTASE"/>
    <property type="match status" value="1"/>
</dbReference>
<dbReference type="PROSITE" id="PS50206">
    <property type="entry name" value="RHODANESE_3"/>
    <property type="match status" value="1"/>
</dbReference>
<dbReference type="CDD" id="cd00158">
    <property type="entry name" value="RHOD"/>
    <property type="match status" value="1"/>
</dbReference>
<feature type="domain" description="Rhodanese" evidence="1">
    <location>
        <begin position="17"/>
        <end position="99"/>
    </location>
</feature>
<dbReference type="EMBL" id="PTJE01000004">
    <property type="protein sequence ID" value="PPK94403.1"/>
    <property type="molecule type" value="Genomic_DNA"/>
</dbReference>
<protein>
    <submittedName>
        <fullName evidence="2">Rhodanese-related sulfurtransferase</fullName>
    </submittedName>
</protein>
<organism evidence="2 3">
    <name type="scientific">Nonlabens xylanidelens</name>
    <dbReference type="NCBI Taxonomy" id="191564"/>
    <lineage>
        <taxon>Bacteria</taxon>
        <taxon>Pseudomonadati</taxon>
        <taxon>Bacteroidota</taxon>
        <taxon>Flavobacteriia</taxon>
        <taxon>Flavobacteriales</taxon>
        <taxon>Flavobacteriaceae</taxon>
        <taxon>Nonlabens</taxon>
    </lineage>
</organism>
<dbReference type="GO" id="GO:0016740">
    <property type="term" value="F:transferase activity"/>
    <property type="evidence" value="ECO:0007669"/>
    <property type="project" value="UniProtKB-KW"/>
</dbReference>
<evidence type="ECO:0000313" key="2">
    <source>
        <dbReference type="EMBL" id="PPK94403.1"/>
    </source>
</evidence>